<feature type="region of interest" description="Disordered" evidence="1">
    <location>
        <begin position="34"/>
        <end position="80"/>
    </location>
</feature>
<dbReference type="InParanoid" id="B8MKY4"/>
<dbReference type="GeneID" id="8107023"/>
<name>B8MKY4_TALSN</name>
<dbReference type="AlphaFoldDB" id="B8MKY4"/>
<sequence length="192" mass="21562">MDIYRPDCHNIHTTYRTSNPEWDAHRFQLLRGHTGPKIDEATALPRSSIPSRKKRRRADEHPPPPAASSYNPSANTEELSSVALDEDDSLMESAQILGPAGAHDAYFLERALNFSGDQMSKVSTPFRVYSSDPRNPVVHSPMARHHDIYQVAADTSRDPANISEKLVGHCSTELLQLYVGDFFNLKCDKFQV</sequence>
<dbReference type="RefSeq" id="XP_002485353.1">
    <property type="nucleotide sequence ID" value="XM_002485308.1"/>
</dbReference>
<reference evidence="3" key="1">
    <citation type="journal article" date="2015" name="Genome Announc.">
        <title>Genome sequence of the AIDS-associated pathogen Penicillium marneffei (ATCC18224) and its near taxonomic relative Talaromyces stipitatus (ATCC10500).</title>
        <authorList>
            <person name="Nierman W.C."/>
            <person name="Fedorova-Abrams N.D."/>
            <person name="Andrianopoulos A."/>
        </authorList>
    </citation>
    <scope>NUCLEOTIDE SEQUENCE [LARGE SCALE GENOMIC DNA]</scope>
    <source>
        <strain evidence="3">ATCC 10500 / CBS 375.48 / QM 6759 / NRRL 1006</strain>
    </source>
</reference>
<evidence type="ECO:0000313" key="3">
    <source>
        <dbReference type="Proteomes" id="UP000001745"/>
    </source>
</evidence>
<organism evidence="2 3">
    <name type="scientific">Talaromyces stipitatus (strain ATCC 10500 / CBS 375.48 / QM 6759 / NRRL 1006)</name>
    <name type="common">Penicillium stipitatum</name>
    <dbReference type="NCBI Taxonomy" id="441959"/>
    <lineage>
        <taxon>Eukaryota</taxon>
        <taxon>Fungi</taxon>
        <taxon>Dikarya</taxon>
        <taxon>Ascomycota</taxon>
        <taxon>Pezizomycotina</taxon>
        <taxon>Eurotiomycetes</taxon>
        <taxon>Eurotiomycetidae</taxon>
        <taxon>Eurotiales</taxon>
        <taxon>Trichocomaceae</taxon>
        <taxon>Talaromyces</taxon>
        <taxon>Talaromyces sect. Talaromyces</taxon>
    </lineage>
</organism>
<protein>
    <submittedName>
        <fullName evidence="2">Uncharacterized protein</fullName>
    </submittedName>
</protein>
<keyword evidence="3" id="KW-1185">Reference proteome</keyword>
<dbReference type="HOGENOM" id="CLU_1416043_0_0_1"/>
<accession>B8MKY4</accession>
<evidence type="ECO:0000256" key="1">
    <source>
        <dbReference type="SAM" id="MobiDB-lite"/>
    </source>
</evidence>
<dbReference type="EMBL" id="EQ962657">
    <property type="protein sequence ID" value="EED15400.1"/>
    <property type="molecule type" value="Genomic_DNA"/>
</dbReference>
<evidence type="ECO:0000313" key="2">
    <source>
        <dbReference type="EMBL" id="EED15400.1"/>
    </source>
</evidence>
<dbReference type="Proteomes" id="UP000001745">
    <property type="component" value="Unassembled WGS sequence"/>
</dbReference>
<dbReference type="VEuPathDB" id="FungiDB:TSTA_048410"/>
<proteinExistence type="predicted"/>
<dbReference type="PhylomeDB" id="B8MKY4"/>
<gene>
    <name evidence="2" type="ORF">TSTA_048410</name>
</gene>